<evidence type="ECO:0000313" key="2">
    <source>
        <dbReference type="Proteomes" id="UP001159405"/>
    </source>
</evidence>
<accession>A0ABN8NLJ2</accession>
<gene>
    <name evidence="1" type="ORF">PLOB_00023036</name>
</gene>
<keyword evidence="2" id="KW-1185">Reference proteome</keyword>
<name>A0ABN8NLJ2_9CNID</name>
<dbReference type="EMBL" id="CALNXK010000027">
    <property type="protein sequence ID" value="CAH3114191.1"/>
    <property type="molecule type" value="Genomic_DNA"/>
</dbReference>
<comment type="caution">
    <text evidence="1">The sequence shown here is derived from an EMBL/GenBank/DDBJ whole genome shotgun (WGS) entry which is preliminary data.</text>
</comment>
<protein>
    <submittedName>
        <fullName evidence="1">Uncharacterized protein</fullName>
    </submittedName>
</protein>
<dbReference type="Proteomes" id="UP001159405">
    <property type="component" value="Unassembled WGS sequence"/>
</dbReference>
<evidence type="ECO:0000313" key="1">
    <source>
        <dbReference type="EMBL" id="CAH3114191.1"/>
    </source>
</evidence>
<sequence length="90" mass="10574">MVAISTVGNFRTRLSLSEILSDLIRCKLVGYPWFCSARPRSSHVSKWQMCIKRIEVNFPLKVKRPSDFWSDIRSLDNNHHRHHLLVTRGK</sequence>
<organism evidence="1 2">
    <name type="scientific">Porites lobata</name>
    <dbReference type="NCBI Taxonomy" id="104759"/>
    <lineage>
        <taxon>Eukaryota</taxon>
        <taxon>Metazoa</taxon>
        <taxon>Cnidaria</taxon>
        <taxon>Anthozoa</taxon>
        <taxon>Hexacorallia</taxon>
        <taxon>Scleractinia</taxon>
        <taxon>Fungiina</taxon>
        <taxon>Poritidae</taxon>
        <taxon>Porites</taxon>
    </lineage>
</organism>
<proteinExistence type="predicted"/>
<reference evidence="1 2" key="1">
    <citation type="submission" date="2022-05" db="EMBL/GenBank/DDBJ databases">
        <authorList>
            <consortium name="Genoscope - CEA"/>
            <person name="William W."/>
        </authorList>
    </citation>
    <scope>NUCLEOTIDE SEQUENCE [LARGE SCALE GENOMIC DNA]</scope>
</reference>